<evidence type="ECO:0000313" key="2">
    <source>
        <dbReference type="EMBL" id="MBO2453865.1"/>
    </source>
</evidence>
<dbReference type="CDD" id="cd00093">
    <property type="entry name" value="HTH_XRE"/>
    <property type="match status" value="1"/>
</dbReference>
<evidence type="ECO:0000259" key="1">
    <source>
        <dbReference type="SMART" id="SM00530"/>
    </source>
</evidence>
<dbReference type="AlphaFoldDB" id="A0A939TEZ9"/>
<dbReference type="RefSeq" id="WP_208261896.1">
    <property type="nucleotide sequence ID" value="NZ_JAGEOJ010000023.1"/>
</dbReference>
<dbReference type="InterPro" id="IPR001387">
    <property type="entry name" value="Cro/C1-type_HTH"/>
</dbReference>
<comment type="caution">
    <text evidence="2">The sequence shown here is derived from an EMBL/GenBank/DDBJ whole genome shotgun (WGS) entry which is preliminary data.</text>
</comment>
<dbReference type="SUPFAM" id="SSF47413">
    <property type="entry name" value="lambda repressor-like DNA-binding domains"/>
    <property type="match status" value="1"/>
</dbReference>
<dbReference type="GO" id="GO:0003677">
    <property type="term" value="F:DNA binding"/>
    <property type="evidence" value="ECO:0007669"/>
    <property type="project" value="InterPro"/>
</dbReference>
<reference evidence="2" key="1">
    <citation type="submission" date="2021-03" db="EMBL/GenBank/DDBJ databases">
        <authorList>
            <person name="Kanchanasin P."/>
            <person name="Saeng-In P."/>
            <person name="Phongsopitanun W."/>
            <person name="Yuki M."/>
            <person name="Kudo T."/>
            <person name="Ohkuma M."/>
            <person name="Tanasupawat S."/>
        </authorList>
    </citation>
    <scope>NUCLEOTIDE SEQUENCE</scope>
    <source>
        <strain evidence="2">GKU 128</strain>
    </source>
</reference>
<organism evidence="2 3">
    <name type="scientific">Actinomadura barringtoniae</name>
    <dbReference type="NCBI Taxonomy" id="1427535"/>
    <lineage>
        <taxon>Bacteria</taxon>
        <taxon>Bacillati</taxon>
        <taxon>Actinomycetota</taxon>
        <taxon>Actinomycetes</taxon>
        <taxon>Streptosporangiales</taxon>
        <taxon>Thermomonosporaceae</taxon>
        <taxon>Actinomadura</taxon>
    </lineage>
</organism>
<dbReference type="InterPro" id="IPR010982">
    <property type="entry name" value="Lambda_DNA-bd_dom_sf"/>
</dbReference>
<name>A0A939TEZ9_9ACTN</name>
<protein>
    <submittedName>
        <fullName evidence="2">Helix-turn-helix transcriptional regulator</fullName>
    </submittedName>
</protein>
<dbReference type="SMART" id="SM00530">
    <property type="entry name" value="HTH_XRE"/>
    <property type="match status" value="1"/>
</dbReference>
<feature type="domain" description="HTH cro/C1-type" evidence="1">
    <location>
        <begin position="6"/>
        <end position="72"/>
    </location>
</feature>
<sequence length="374" mass="41588">MALHDKLRAERTRRGWTRLEMARRLTPHVSDQCPDLDTLQAYVKRWEAGKVGISERYRFAYAATFETDLDALPDPTGDLNPDDEERLIKAAQRPFRVDASVIELFATILAAQRRTEDVIGSGPLLGPVRAQLTMMEQLIAEARGTIRTSLLDVGAQWGQFAGWLHAGNNQADRAMAYLGTTLDWATETGDRAMVGAVMSWKGYVAERAGQVGAMIGLSQVGQRSRDRGGRVYDLYQEARGHALRGSADQVDRLVDEAAEEAEQLTPEDIRPWEYYYLTPGFFTMEHGVAYRILGRSLPDRNADAIEYLTQGLSSLPVEMRGSEWSGEFIYQLGRAHLQAGERDEAGRLAGELTSLGERLGSDRLIRQAEALAAV</sequence>
<dbReference type="Proteomes" id="UP000669179">
    <property type="component" value="Unassembled WGS sequence"/>
</dbReference>
<proteinExistence type="predicted"/>
<accession>A0A939TEZ9</accession>
<evidence type="ECO:0000313" key="3">
    <source>
        <dbReference type="Proteomes" id="UP000669179"/>
    </source>
</evidence>
<dbReference type="Gene3D" id="1.10.260.40">
    <property type="entry name" value="lambda repressor-like DNA-binding domains"/>
    <property type="match status" value="1"/>
</dbReference>
<keyword evidence="3" id="KW-1185">Reference proteome</keyword>
<dbReference type="EMBL" id="JAGEOJ010000023">
    <property type="protein sequence ID" value="MBO2453865.1"/>
    <property type="molecule type" value="Genomic_DNA"/>
</dbReference>
<gene>
    <name evidence="2" type="ORF">J4573_42715</name>
</gene>